<dbReference type="OrthoDB" id="2151789at2759"/>
<comment type="similarity">
    <text evidence="1">Belongs to the oxygen-dependent FAD-linked oxidoreductase family.</text>
</comment>
<evidence type="ECO:0000256" key="2">
    <source>
        <dbReference type="ARBA" id="ARBA00022630"/>
    </source>
</evidence>
<dbReference type="InParanoid" id="A0A0C3H3T3"/>
<gene>
    <name evidence="7" type="ORF">OIDMADRAFT_102819</name>
</gene>
<dbReference type="GO" id="GO:0016491">
    <property type="term" value="F:oxidoreductase activity"/>
    <property type="evidence" value="ECO:0007669"/>
    <property type="project" value="UniProtKB-KW"/>
</dbReference>
<keyword evidence="2" id="KW-0285">Flavoprotein</keyword>
<name>A0A0C3H3T3_OIDMZ</name>
<reference evidence="8" key="2">
    <citation type="submission" date="2015-01" db="EMBL/GenBank/DDBJ databases">
        <title>Evolutionary Origins and Diversification of the Mycorrhizal Mutualists.</title>
        <authorList>
            <consortium name="DOE Joint Genome Institute"/>
            <consortium name="Mycorrhizal Genomics Consortium"/>
            <person name="Kohler A."/>
            <person name="Kuo A."/>
            <person name="Nagy L.G."/>
            <person name="Floudas D."/>
            <person name="Copeland A."/>
            <person name="Barry K.W."/>
            <person name="Cichocki N."/>
            <person name="Veneault-Fourrey C."/>
            <person name="LaButti K."/>
            <person name="Lindquist E.A."/>
            <person name="Lipzen A."/>
            <person name="Lundell T."/>
            <person name="Morin E."/>
            <person name="Murat C."/>
            <person name="Riley R."/>
            <person name="Ohm R."/>
            <person name="Sun H."/>
            <person name="Tunlid A."/>
            <person name="Henrissat B."/>
            <person name="Grigoriev I.V."/>
            <person name="Hibbett D.S."/>
            <person name="Martin F."/>
        </authorList>
    </citation>
    <scope>NUCLEOTIDE SEQUENCE [LARGE SCALE GENOMIC DNA]</scope>
    <source>
        <strain evidence="8">Zn</strain>
    </source>
</reference>
<dbReference type="Pfam" id="PF01565">
    <property type="entry name" value="FAD_binding_4"/>
    <property type="match status" value="1"/>
</dbReference>
<dbReference type="Gene3D" id="3.30.465.10">
    <property type="match status" value="1"/>
</dbReference>
<dbReference type="PANTHER" id="PTHR42973:SF53">
    <property type="entry name" value="FAD-BINDING PCMH-TYPE DOMAIN-CONTAINING PROTEIN-RELATED"/>
    <property type="match status" value="1"/>
</dbReference>
<evidence type="ECO:0000313" key="7">
    <source>
        <dbReference type="EMBL" id="KIN02866.1"/>
    </source>
</evidence>
<protein>
    <recommendedName>
        <fullName evidence="6">FAD-binding PCMH-type domain-containing protein</fullName>
    </recommendedName>
</protein>
<organism evidence="7 8">
    <name type="scientific">Oidiodendron maius (strain Zn)</name>
    <dbReference type="NCBI Taxonomy" id="913774"/>
    <lineage>
        <taxon>Eukaryota</taxon>
        <taxon>Fungi</taxon>
        <taxon>Dikarya</taxon>
        <taxon>Ascomycota</taxon>
        <taxon>Pezizomycotina</taxon>
        <taxon>Leotiomycetes</taxon>
        <taxon>Leotiomycetes incertae sedis</taxon>
        <taxon>Myxotrichaceae</taxon>
        <taxon>Oidiodendron</taxon>
    </lineage>
</organism>
<dbReference type="InterPro" id="IPR036318">
    <property type="entry name" value="FAD-bd_PCMH-like_sf"/>
</dbReference>
<feature type="chain" id="PRO_5002164859" description="FAD-binding PCMH-type domain-containing protein" evidence="5">
    <location>
        <begin position="29"/>
        <end position="505"/>
    </location>
</feature>
<dbReference type="GO" id="GO:0071949">
    <property type="term" value="F:FAD binding"/>
    <property type="evidence" value="ECO:0007669"/>
    <property type="project" value="InterPro"/>
</dbReference>
<dbReference type="HOGENOM" id="CLU_018354_1_1_1"/>
<dbReference type="InterPro" id="IPR012951">
    <property type="entry name" value="BBE"/>
</dbReference>
<evidence type="ECO:0000256" key="3">
    <source>
        <dbReference type="ARBA" id="ARBA00022827"/>
    </source>
</evidence>
<dbReference type="InterPro" id="IPR016169">
    <property type="entry name" value="FAD-bd_PCMH_sub2"/>
</dbReference>
<evidence type="ECO:0000256" key="1">
    <source>
        <dbReference type="ARBA" id="ARBA00005466"/>
    </source>
</evidence>
<keyword evidence="8" id="KW-1185">Reference proteome</keyword>
<dbReference type="Pfam" id="PF08031">
    <property type="entry name" value="BBE"/>
    <property type="match status" value="1"/>
</dbReference>
<proteinExistence type="inferred from homology"/>
<sequence>MKISVTASIAVKISVAASLATLAGAAVAASNPHRACCAALAADTQLHGKVFAPNSTQYDAQLDTYYSANAAQHAWCMVLPESTTDVQATVKILTKEQCPFGIKAGGHSAWKGSNGIAQGVTVDFGYMNATSYDPETGIVSIQPGARWGSVYEFLNQYDVTVVGARTSVVGVGGFTTGGGYSFHSNSHGFACDMVVNWEIVLADGTIVNANSKKDADLWKAQKGGSGNLGFVTRIDQQTVNGTQLWGGFTSYDLSERDIVFDAYLAFVEATVENSPDQIIVALYYDFTGFSIRSIMTNNQGIANTPAFDVFLSLPNISSTVTSGPESEIIPQFTGPTPLGLYANWFTGMATNTLEALTIIDELHHEYAGKMQAAAPTSNFSTLIEFQPVTNTMVDNSDKRGGNVLGLERVVADGPVLMWLVSLTVDTEENQEIILPIAQEFVAAINQQEQAAGHFIDWVYLNYAWGDEKPYSYYGQANLDLLETVSHKYDPKGVFQKLRQTGFKFS</sequence>
<keyword evidence="4" id="KW-0560">Oxidoreductase</keyword>
<evidence type="ECO:0000256" key="5">
    <source>
        <dbReference type="SAM" id="SignalP"/>
    </source>
</evidence>
<evidence type="ECO:0000313" key="8">
    <source>
        <dbReference type="Proteomes" id="UP000054321"/>
    </source>
</evidence>
<evidence type="ECO:0000256" key="4">
    <source>
        <dbReference type="ARBA" id="ARBA00023002"/>
    </source>
</evidence>
<dbReference type="SUPFAM" id="SSF56176">
    <property type="entry name" value="FAD-binding/transporter-associated domain-like"/>
    <property type="match status" value="1"/>
</dbReference>
<feature type="domain" description="FAD-binding PCMH-type" evidence="6">
    <location>
        <begin position="68"/>
        <end position="241"/>
    </location>
</feature>
<dbReference type="EMBL" id="KN832874">
    <property type="protein sequence ID" value="KIN02866.1"/>
    <property type="molecule type" value="Genomic_DNA"/>
</dbReference>
<keyword evidence="5" id="KW-0732">Signal</keyword>
<dbReference type="InterPro" id="IPR016166">
    <property type="entry name" value="FAD-bd_PCMH"/>
</dbReference>
<dbReference type="PANTHER" id="PTHR42973">
    <property type="entry name" value="BINDING OXIDOREDUCTASE, PUTATIVE (AFU_ORTHOLOGUE AFUA_1G17690)-RELATED"/>
    <property type="match status" value="1"/>
</dbReference>
<dbReference type="InterPro" id="IPR006094">
    <property type="entry name" value="Oxid_FAD_bind_N"/>
</dbReference>
<dbReference type="Proteomes" id="UP000054321">
    <property type="component" value="Unassembled WGS sequence"/>
</dbReference>
<evidence type="ECO:0000259" key="6">
    <source>
        <dbReference type="PROSITE" id="PS51387"/>
    </source>
</evidence>
<dbReference type="STRING" id="913774.A0A0C3H3T3"/>
<dbReference type="InterPro" id="IPR050416">
    <property type="entry name" value="FAD-linked_Oxidoreductase"/>
</dbReference>
<reference evidence="7 8" key="1">
    <citation type="submission" date="2014-04" db="EMBL/GenBank/DDBJ databases">
        <authorList>
            <consortium name="DOE Joint Genome Institute"/>
            <person name="Kuo A."/>
            <person name="Martino E."/>
            <person name="Perotto S."/>
            <person name="Kohler A."/>
            <person name="Nagy L.G."/>
            <person name="Floudas D."/>
            <person name="Copeland A."/>
            <person name="Barry K.W."/>
            <person name="Cichocki N."/>
            <person name="Veneault-Fourrey C."/>
            <person name="LaButti K."/>
            <person name="Lindquist E.A."/>
            <person name="Lipzen A."/>
            <person name="Lundell T."/>
            <person name="Morin E."/>
            <person name="Murat C."/>
            <person name="Sun H."/>
            <person name="Tunlid A."/>
            <person name="Henrissat B."/>
            <person name="Grigoriev I.V."/>
            <person name="Hibbett D.S."/>
            <person name="Martin F."/>
            <person name="Nordberg H.P."/>
            <person name="Cantor M.N."/>
            <person name="Hua S.X."/>
        </authorList>
    </citation>
    <scope>NUCLEOTIDE SEQUENCE [LARGE SCALE GENOMIC DNA]</scope>
    <source>
        <strain evidence="7 8">Zn</strain>
    </source>
</reference>
<accession>A0A0C3H3T3</accession>
<keyword evidence="3" id="KW-0274">FAD</keyword>
<dbReference type="AlphaFoldDB" id="A0A0C3H3T3"/>
<feature type="signal peptide" evidence="5">
    <location>
        <begin position="1"/>
        <end position="28"/>
    </location>
</feature>
<dbReference type="PROSITE" id="PS51387">
    <property type="entry name" value="FAD_PCMH"/>
    <property type="match status" value="1"/>
</dbReference>